<dbReference type="VEuPathDB" id="TriTrypDB:TcIL3000_0_54090"/>
<keyword evidence="3" id="KW-1185">Reference proteome</keyword>
<proteinExistence type="predicted"/>
<evidence type="ECO:0000256" key="1">
    <source>
        <dbReference type="SAM" id="SignalP"/>
    </source>
</evidence>
<comment type="caution">
    <text evidence="2">The sequence shown here is derived from an EMBL/GenBank/DDBJ whole genome shotgun (WGS) entry which is preliminary data.</text>
</comment>
<sequence>MCEMRGAALLYLKFCLCALYRLPTLPEPFEDSALHEDLHLPRRHAALLSSFLLPCAFRGATAAPTNGSLLCNSDQGALYYCWQAESGTLCWSAIRSILIRGSSSQVLIALGVHNSSRKQRLFLPSSICGACFTFWIIVRRCFDTTDINYRELLMQGIEISNSRDLRGALHVTGMLSRKEHCHAVNRSSKR</sequence>
<dbReference type="AlphaFoldDB" id="F9WC39"/>
<dbReference type="Proteomes" id="UP000000702">
    <property type="component" value="Unassembled WGS sequence"/>
</dbReference>
<gene>
    <name evidence="2" type="ORF">TCIL3000_0_54090</name>
</gene>
<dbReference type="EMBL" id="CAEQ01001664">
    <property type="protein sequence ID" value="CCD14831.1"/>
    <property type="molecule type" value="Genomic_DNA"/>
</dbReference>
<name>F9WC39_TRYCI</name>
<accession>F9WC39</accession>
<feature type="chain" id="PRO_5003390137" evidence="1">
    <location>
        <begin position="27"/>
        <end position="190"/>
    </location>
</feature>
<reference evidence="3" key="1">
    <citation type="submission" date="2011-07" db="EMBL/GenBank/DDBJ databases">
        <title>Divergent evolution of antigenic variation in African trypanosomes.</title>
        <authorList>
            <person name="Jackson A.P."/>
            <person name="Berry A."/>
            <person name="Allison H.C."/>
            <person name="Burton P."/>
            <person name="Anderson J."/>
            <person name="Aslett M."/>
            <person name="Brown R."/>
            <person name="Corton N."/>
            <person name="Harris D."/>
            <person name="Hauser H."/>
            <person name="Gamble J."/>
            <person name="Gilderthorp R."/>
            <person name="McQuillan J."/>
            <person name="Quail M.A."/>
            <person name="Sanders M."/>
            <person name="Van Tonder A."/>
            <person name="Ginger M.L."/>
            <person name="Donelson J.E."/>
            <person name="Field M.C."/>
            <person name="Barry J.D."/>
            <person name="Berriman M."/>
            <person name="Hertz-Fowler C."/>
        </authorList>
    </citation>
    <scope>NUCLEOTIDE SEQUENCE [LARGE SCALE GENOMIC DNA]</scope>
    <source>
        <strain evidence="3">IL3000</strain>
    </source>
</reference>
<evidence type="ECO:0000313" key="2">
    <source>
        <dbReference type="EMBL" id="CCD14831.1"/>
    </source>
</evidence>
<organism evidence="2 3">
    <name type="scientific">Trypanosoma congolense (strain IL3000)</name>
    <dbReference type="NCBI Taxonomy" id="1068625"/>
    <lineage>
        <taxon>Eukaryota</taxon>
        <taxon>Discoba</taxon>
        <taxon>Euglenozoa</taxon>
        <taxon>Kinetoplastea</taxon>
        <taxon>Metakinetoplastina</taxon>
        <taxon>Trypanosomatida</taxon>
        <taxon>Trypanosomatidae</taxon>
        <taxon>Trypanosoma</taxon>
        <taxon>Nannomonas</taxon>
    </lineage>
</organism>
<reference evidence="2 3" key="2">
    <citation type="journal article" date="2012" name="Proc. Natl. Acad. Sci. U.S.A.">
        <title>Antigenic diversity is generated by distinct evolutionary mechanisms in African trypanosome species.</title>
        <authorList>
            <person name="Jackson A.P."/>
            <person name="Berry A."/>
            <person name="Aslett M."/>
            <person name="Allison H.C."/>
            <person name="Burton P."/>
            <person name="Vavrova-Anderson J."/>
            <person name="Brown R."/>
            <person name="Browne H."/>
            <person name="Corton N."/>
            <person name="Hauser H."/>
            <person name="Gamble J."/>
            <person name="Gilderthorp R."/>
            <person name="Marcello L."/>
            <person name="McQuillan J."/>
            <person name="Otto T.D."/>
            <person name="Quail M.A."/>
            <person name="Sanders M.J."/>
            <person name="van Tonder A."/>
            <person name="Ginger M.L."/>
            <person name="Field M.C."/>
            <person name="Barry J.D."/>
            <person name="Hertz-Fowler C."/>
            <person name="Berriman M."/>
        </authorList>
    </citation>
    <scope>NUCLEOTIDE SEQUENCE [LARGE SCALE GENOMIC DNA]</scope>
    <source>
        <strain evidence="2 3">IL3000</strain>
    </source>
</reference>
<evidence type="ECO:0000313" key="3">
    <source>
        <dbReference type="Proteomes" id="UP000000702"/>
    </source>
</evidence>
<keyword evidence="1" id="KW-0732">Signal</keyword>
<feature type="signal peptide" evidence="1">
    <location>
        <begin position="1"/>
        <end position="26"/>
    </location>
</feature>
<protein>
    <submittedName>
        <fullName evidence="2">WGS project CAEQ00000000 data, annotated contig 2181</fullName>
    </submittedName>
</protein>